<feature type="transmembrane region" description="Helical" evidence="1">
    <location>
        <begin position="12"/>
        <end position="30"/>
    </location>
</feature>
<evidence type="ECO:0000256" key="1">
    <source>
        <dbReference type="SAM" id="Phobius"/>
    </source>
</evidence>
<comment type="caution">
    <text evidence="3">The sequence shown here is derived from an EMBL/GenBank/DDBJ whole genome shotgun (WGS) entry which is preliminary data.</text>
</comment>
<dbReference type="Pfam" id="PF01757">
    <property type="entry name" value="Acyl_transf_3"/>
    <property type="match status" value="1"/>
</dbReference>
<keyword evidence="1" id="KW-0812">Transmembrane</keyword>
<organism evidence="3 4">
    <name type="scientific">Limosilactobacillus reuteri</name>
    <name type="common">Lactobacillus reuteri</name>
    <dbReference type="NCBI Taxonomy" id="1598"/>
    <lineage>
        <taxon>Bacteria</taxon>
        <taxon>Bacillati</taxon>
        <taxon>Bacillota</taxon>
        <taxon>Bacilli</taxon>
        <taxon>Lactobacillales</taxon>
        <taxon>Lactobacillaceae</taxon>
        <taxon>Limosilactobacillus</taxon>
    </lineage>
</organism>
<feature type="domain" description="Acyltransferase 3" evidence="2">
    <location>
        <begin position="8"/>
        <end position="317"/>
    </location>
</feature>
<feature type="transmembrane region" description="Helical" evidence="1">
    <location>
        <begin position="36"/>
        <end position="55"/>
    </location>
</feature>
<evidence type="ECO:0000313" key="3">
    <source>
        <dbReference type="EMBL" id="OCX46831.1"/>
    </source>
</evidence>
<feature type="transmembrane region" description="Helical" evidence="1">
    <location>
        <begin position="302"/>
        <end position="319"/>
    </location>
</feature>
<dbReference type="AlphaFoldDB" id="A0A1C2G5P2"/>
<sequence length="345" mass="40468">MNKKIFTGVDFFKCMAALGVVAIHTRAPIFNVFGRLGVPFFAIISGMFFFSKYIYLDSKDKKKKYLFKYLKRIFLLYLTWQVIYIPFVIKNILYYKKNNYDLITFIWRFIFPGYGYSTSNHFIAGTNGWGVSWYLIALLMGLPLLCLLLKYINNMMFIGIISIGIEILYILNSGYFYITHFHIWGILAFPRIFIYLFIGLVISRNLNLVEQINIYKLIVILIIFMSLFFAENYFIYLHSGNIVSEEVITTVPTSTLVVLLSLKLNLNVDTLTLREFSIFLYTSQILFIFVLQHTIFKNNYVLTNYLEFFTVVLLAYLAMKLCFSLKDKFNIVVLNFKNKLATKLK</sequence>
<feature type="transmembrane region" description="Helical" evidence="1">
    <location>
        <begin position="247"/>
        <end position="266"/>
    </location>
</feature>
<feature type="transmembrane region" description="Helical" evidence="1">
    <location>
        <begin position="131"/>
        <end position="149"/>
    </location>
</feature>
<dbReference type="Proteomes" id="UP000095141">
    <property type="component" value="Unassembled WGS sequence"/>
</dbReference>
<gene>
    <name evidence="3" type="ORF">BFD03_08940</name>
</gene>
<accession>A0A1C2G5P2</accession>
<feature type="transmembrane region" description="Helical" evidence="1">
    <location>
        <begin position="75"/>
        <end position="95"/>
    </location>
</feature>
<dbReference type="InterPro" id="IPR002656">
    <property type="entry name" value="Acyl_transf_3_dom"/>
</dbReference>
<proteinExistence type="predicted"/>
<dbReference type="EMBL" id="MCNS01000018">
    <property type="protein sequence ID" value="OCX46831.1"/>
    <property type="molecule type" value="Genomic_DNA"/>
</dbReference>
<evidence type="ECO:0000259" key="2">
    <source>
        <dbReference type="Pfam" id="PF01757"/>
    </source>
</evidence>
<dbReference type="RefSeq" id="WP_066035978.1">
    <property type="nucleotide sequence ID" value="NZ_CP136906.1"/>
</dbReference>
<protein>
    <recommendedName>
        <fullName evidence="2">Acyltransferase 3 domain-containing protein</fullName>
    </recommendedName>
</protein>
<name>A0A1C2G5P2_LIMRT</name>
<keyword evidence="1" id="KW-0472">Membrane</keyword>
<evidence type="ECO:0000313" key="4">
    <source>
        <dbReference type="Proteomes" id="UP000095141"/>
    </source>
</evidence>
<feature type="transmembrane region" description="Helical" evidence="1">
    <location>
        <begin position="214"/>
        <end position="235"/>
    </location>
</feature>
<feature type="transmembrane region" description="Helical" evidence="1">
    <location>
        <begin position="183"/>
        <end position="202"/>
    </location>
</feature>
<feature type="transmembrane region" description="Helical" evidence="1">
    <location>
        <begin position="278"/>
        <end position="296"/>
    </location>
</feature>
<reference evidence="3 4" key="1">
    <citation type="submission" date="2016-08" db="EMBL/GenBank/DDBJ databases">
        <title>Probiotic bacterium isolated from chicken gut.</title>
        <authorList>
            <person name="Levy J.L."/>
            <person name="Hassan H.M."/>
            <person name="Mendoza M.A."/>
        </authorList>
    </citation>
    <scope>NUCLEOTIDE SEQUENCE [LARGE SCALE GENOMIC DNA]</scope>
    <source>
        <strain evidence="3 4">P43</strain>
    </source>
</reference>
<dbReference type="GO" id="GO:0016747">
    <property type="term" value="F:acyltransferase activity, transferring groups other than amino-acyl groups"/>
    <property type="evidence" value="ECO:0007669"/>
    <property type="project" value="InterPro"/>
</dbReference>
<keyword evidence="1" id="KW-1133">Transmembrane helix</keyword>
<feature type="transmembrane region" description="Helical" evidence="1">
    <location>
        <begin position="156"/>
        <end position="177"/>
    </location>
</feature>